<dbReference type="Gene3D" id="1.10.1200.10">
    <property type="entry name" value="ACP-like"/>
    <property type="match status" value="1"/>
</dbReference>
<feature type="domain" description="Carrier" evidence="3">
    <location>
        <begin position="5"/>
        <end position="82"/>
    </location>
</feature>
<evidence type="ECO:0000256" key="1">
    <source>
        <dbReference type="ARBA" id="ARBA00022450"/>
    </source>
</evidence>
<dbReference type="EMBL" id="MAXA01000101">
    <property type="protein sequence ID" value="OHV39276.1"/>
    <property type="molecule type" value="Genomic_DNA"/>
</dbReference>
<accession>A0A1S1R082</accession>
<proteinExistence type="predicted"/>
<reference evidence="5" key="1">
    <citation type="submission" date="2016-07" db="EMBL/GenBank/DDBJ databases">
        <title>Frankia sp. NRRL B-16219 Genome sequencing.</title>
        <authorList>
            <person name="Ghodhbane-Gtari F."/>
            <person name="Swanson E."/>
            <person name="Gueddou A."/>
            <person name="Louati M."/>
            <person name="Nouioui I."/>
            <person name="Hezbri K."/>
            <person name="Abebe-Akele F."/>
            <person name="Simpson S."/>
            <person name="Morris K."/>
            <person name="Thomas K."/>
            <person name="Gtari M."/>
            <person name="Tisa L.S."/>
        </authorList>
    </citation>
    <scope>NUCLEOTIDE SEQUENCE [LARGE SCALE GENOMIC DNA]</scope>
    <source>
        <strain evidence="5">NRRL B-16219</strain>
    </source>
</reference>
<dbReference type="AlphaFoldDB" id="A0A1S1R082"/>
<keyword evidence="5" id="KW-1185">Reference proteome</keyword>
<dbReference type="SMART" id="SM00823">
    <property type="entry name" value="PKS_PP"/>
    <property type="match status" value="1"/>
</dbReference>
<evidence type="ECO:0000256" key="2">
    <source>
        <dbReference type="ARBA" id="ARBA00022553"/>
    </source>
</evidence>
<comment type="caution">
    <text evidence="4">The sequence shown here is derived from an EMBL/GenBank/DDBJ whole genome shotgun (WGS) entry which is preliminary data.</text>
</comment>
<organism evidence="4 5">
    <name type="scientific">Parafrankia soli</name>
    <dbReference type="NCBI Taxonomy" id="2599596"/>
    <lineage>
        <taxon>Bacteria</taxon>
        <taxon>Bacillati</taxon>
        <taxon>Actinomycetota</taxon>
        <taxon>Actinomycetes</taxon>
        <taxon>Frankiales</taxon>
        <taxon>Frankiaceae</taxon>
        <taxon>Parafrankia</taxon>
    </lineage>
</organism>
<dbReference type="RefSeq" id="WP_071061248.1">
    <property type="nucleotide sequence ID" value="NZ_MAXA01000101.1"/>
</dbReference>
<dbReference type="InterPro" id="IPR006162">
    <property type="entry name" value="Ppantetheine_attach_site"/>
</dbReference>
<sequence length="82" mass="8974">MSVTTVELSDLRRILTESAGVPQDVDIEGDIEETTFEEMGYDSIAVMELAARITSEFGIPIDDDALAAAKNPRQFLDLVNGR</sequence>
<dbReference type="PROSITE" id="PS00012">
    <property type="entry name" value="PHOSPHOPANTETHEINE"/>
    <property type="match status" value="1"/>
</dbReference>
<dbReference type="InterPro" id="IPR009081">
    <property type="entry name" value="PP-bd_ACP"/>
</dbReference>
<dbReference type="InterPro" id="IPR020806">
    <property type="entry name" value="PKS_PP-bd"/>
</dbReference>
<evidence type="ECO:0000313" key="5">
    <source>
        <dbReference type="Proteomes" id="UP000179769"/>
    </source>
</evidence>
<dbReference type="InterPro" id="IPR036736">
    <property type="entry name" value="ACP-like_sf"/>
</dbReference>
<dbReference type="Pfam" id="PF00550">
    <property type="entry name" value="PP-binding"/>
    <property type="match status" value="1"/>
</dbReference>
<dbReference type="PROSITE" id="PS50075">
    <property type="entry name" value="CARRIER"/>
    <property type="match status" value="1"/>
</dbReference>
<keyword evidence="1" id="KW-0596">Phosphopantetheine</keyword>
<protein>
    <submittedName>
        <fullName evidence="4">Actinorhodin polyketide synthase</fullName>
    </submittedName>
</protein>
<evidence type="ECO:0000259" key="3">
    <source>
        <dbReference type="PROSITE" id="PS50075"/>
    </source>
</evidence>
<name>A0A1S1R082_9ACTN</name>
<dbReference type="SUPFAM" id="SSF47336">
    <property type="entry name" value="ACP-like"/>
    <property type="match status" value="1"/>
</dbReference>
<keyword evidence="2" id="KW-0597">Phosphoprotein</keyword>
<dbReference type="Proteomes" id="UP000179769">
    <property type="component" value="Unassembled WGS sequence"/>
</dbReference>
<evidence type="ECO:0000313" key="4">
    <source>
        <dbReference type="EMBL" id="OHV39276.1"/>
    </source>
</evidence>
<dbReference type="OrthoDB" id="3537906at2"/>
<gene>
    <name evidence="4" type="ORF">BBK14_33060</name>
</gene>
<dbReference type="GO" id="GO:0031177">
    <property type="term" value="F:phosphopantetheine binding"/>
    <property type="evidence" value="ECO:0007669"/>
    <property type="project" value="InterPro"/>
</dbReference>